<reference evidence="10 11" key="1">
    <citation type="submission" date="2016-10" db="EMBL/GenBank/DDBJ databases">
        <authorList>
            <person name="de Groot N.N."/>
        </authorList>
    </citation>
    <scope>NUCLEOTIDE SEQUENCE [LARGE SCALE GENOMIC DNA]</scope>
    <source>
        <strain evidence="10 11">Nl18</strain>
    </source>
</reference>
<dbReference type="CDD" id="cd02020">
    <property type="entry name" value="CMPK"/>
    <property type="match status" value="1"/>
</dbReference>
<dbReference type="GO" id="GO:0005524">
    <property type="term" value="F:ATP binding"/>
    <property type="evidence" value="ECO:0007669"/>
    <property type="project" value="UniProtKB-UniRule"/>
</dbReference>
<name>A0A1H8FAN3_9PROT</name>
<dbReference type="Proteomes" id="UP000183898">
    <property type="component" value="Unassembled WGS sequence"/>
</dbReference>
<dbReference type="NCBIfam" id="TIGR00017">
    <property type="entry name" value="cmk"/>
    <property type="match status" value="1"/>
</dbReference>
<keyword evidence="8" id="KW-0963">Cytoplasm</keyword>
<comment type="subcellular location">
    <subcellularLocation>
        <location evidence="8">Cytoplasm</location>
    </subcellularLocation>
</comment>
<dbReference type="Pfam" id="PF02224">
    <property type="entry name" value="Cytidylate_kin"/>
    <property type="match status" value="1"/>
</dbReference>
<evidence type="ECO:0000256" key="6">
    <source>
        <dbReference type="ARBA" id="ARBA00047615"/>
    </source>
</evidence>
<dbReference type="InterPro" id="IPR003136">
    <property type="entry name" value="Cytidylate_kin"/>
</dbReference>
<dbReference type="GO" id="GO:0006220">
    <property type="term" value="P:pyrimidine nucleotide metabolic process"/>
    <property type="evidence" value="ECO:0007669"/>
    <property type="project" value="UniProtKB-UniRule"/>
</dbReference>
<dbReference type="GO" id="GO:0036430">
    <property type="term" value="F:CMP kinase activity"/>
    <property type="evidence" value="ECO:0007669"/>
    <property type="project" value="RHEA"/>
</dbReference>
<dbReference type="GO" id="GO:0036431">
    <property type="term" value="F:dCMP kinase activity"/>
    <property type="evidence" value="ECO:0007669"/>
    <property type="project" value="InterPro"/>
</dbReference>
<protein>
    <recommendedName>
        <fullName evidence="8">Cytidylate kinase</fullName>
        <shortName evidence="8">CK</shortName>
        <ecNumber evidence="8">2.7.4.25</ecNumber>
    </recommendedName>
    <alternativeName>
        <fullName evidence="8">Cytidine monophosphate kinase</fullName>
        <shortName evidence="8">CMP kinase</shortName>
    </alternativeName>
</protein>
<evidence type="ECO:0000256" key="4">
    <source>
        <dbReference type="ARBA" id="ARBA00022777"/>
    </source>
</evidence>
<feature type="binding site" evidence="8">
    <location>
        <begin position="16"/>
        <end position="24"/>
    </location>
    <ligand>
        <name>ATP</name>
        <dbReference type="ChEBI" id="CHEBI:30616"/>
    </ligand>
</feature>
<gene>
    <name evidence="8" type="primary">cmk</name>
    <name evidence="10" type="ORF">SAMN05216404_103278</name>
</gene>
<dbReference type="Gene3D" id="3.40.50.300">
    <property type="entry name" value="P-loop containing nucleotide triphosphate hydrolases"/>
    <property type="match status" value="1"/>
</dbReference>
<dbReference type="PANTHER" id="PTHR21299">
    <property type="entry name" value="CYTIDYLATE KINASE/PANTOATE-BETA-ALANINE LIGASE"/>
    <property type="match status" value="1"/>
</dbReference>
<dbReference type="InterPro" id="IPR011994">
    <property type="entry name" value="Cytidylate_kinase_dom"/>
</dbReference>
<evidence type="ECO:0000313" key="10">
    <source>
        <dbReference type="EMBL" id="SEN28931.1"/>
    </source>
</evidence>
<keyword evidence="5 8" id="KW-0067">ATP-binding</keyword>
<proteinExistence type="inferred from homology"/>
<dbReference type="RefSeq" id="WP_074745037.1">
    <property type="nucleotide sequence ID" value="NZ_FOCT01000003.1"/>
</dbReference>
<dbReference type="GO" id="GO:0005829">
    <property type="term" value="C:cytosol"/>
    <property type="evidence" value="ECO:0007669"/>
    <property type="project" value="TreeGrafter"/>
</dbReference>
<evidence type="ECO:0000313" key="11">
    <source>
        <dbReference type="Proteomes" id="UP000183898"/>
    </source>
</evidence>
<dbReference type="PANTHER" id="PTHR21299:SF2">
    <property type="entry name" value="CYTIDYLATE KINASE"/>
    <property type="match status" value="1"/>
</dbReference>
<comment type="catalytic activity">
    <reaction evidence="7 8">
        <text>CMP + ATP = CDP + ADP</text>
        <dbReference type="Rhea" id="RHEA:11600"/>
        <dbReference type="ChEBI" id="CHEBI:30616"/>
        <dbReference type="ChEBI" id="CHEBI:58069"/>
        <dbReference type="ChEBI" id="CHEBI:60377"/>
        <dbReference type="ChEBI" id="CHEBI:456216"/>
        <dbReference type="EC" id="2.7.4.25"/>
    </reaction>
</comment>
<evidence type="ECO:0000259" key="9">
    <source>
        <dbReference type="Pfam" id="PF02224"/>
    </source>
</evidence>
<comment type="catalytic activity">
    <reaction evidence="6 8">
        <text>dCMP + ATP = dCDP + ADP</text>
        <dbReference type="Rhea" id="RHEA:25094"/>
        <dbReference type="ChEBI" id="CHEBI:30616"/>
        <dbReference type="ChEBI" id="CHEBI:57566"/>
        <dbReference type="ChEBI" id="CHEBI:58593"/>
        <dbReference type="ChEBI" id="CHEBI:456216"/>
        <dbReference type="EC" id="2.7.4.25"/>
    </reaction>
</comment>
<dbReference type="InterPro" id="IPR027417">
    <property type="entry name" value="P-loop_NTPase"/>
</dbReference>
<sequence length="229" mass="24613">MNDKTIQDIPVIAIDGPSASGKGTVAQRVAAKLGFHYLDSGALYRLAALAAMRSGIELGDEHALSEVAAHLNVVFADAEIRLDNENVTDAIRSEECGNAASRVAAYPLVRTALLERQRAFCQIPGLVADGRDMGSVVFPAAILKVFLTATAETRAQRRYKQLMEKGMDANIATLLQDIRERDARDSNRSIAPLQLGADTHLLDTTSLDINQAVGRVLSLYAEISAKGPI</sequence>
<keyword evidence="4 8" id="KW-0418">Kinase</keyword>
<dbReference type="SUPFAM" id="SSF52540">
    <property type="entry name" value="P-loop containing nucleoside triphosphate hydrolases"/>
    <property type="match status" value="1"/>
</dbReference>
<feature type="domain" description="Cytidylate kinase" evidence="9">
    <location>
        <begin position="12"/>
        <end position="220"/>
    </location>
</feature>
<evidence type="ECO:0000256" key="5">
    <source>
        <dbReference type="ARBA" id="ARBA00022840"/>
    </source>
</evidence>
<dbReference type="AlphaFoldDB" id="A0A1H8FAN3"/>
<comment type="similarity">
    <text evidence="1 8">Belongs to the cytidylate kinase family. Type 1 subfamily.</text>
</comment>
<evidence type="ECO:0000256" key="8">
    <source>
        <dbReference type="HAMAP-Rule" id="MF_00238"/>
    </source>
</evidence>
<dbReference type="EC" id="2.7.4.25" evidence="8"/>
<evidence type="ECO:0000256" key="2">
    <source>
        <dbReference type="ARBA" id="ARBA00022679"/>
    </source>
</evidence>
<evidence type="ECO:0000256" key="1">
    <source>
        <dbReference type="ARBA" id="ARBA00009427"/>
    </source>
</evidence>
<organism evidence="10 11">
    <name type="scientific">Nitrosospira multiformis</name>
    <dbReference type="NCBI Taxonomy" id="1231"/>
    <lineage>
        <taxon>Bacteria</taxon>
        <taxon>Pseudomonadati</taxon>
        <taxon>Pseudomonadota</taxon>
        <taxon>Betaproteobacteria</taxon>
        <taxon>Nitrosomonadales</taxon>
        <taxon>Nitrosomonadaceae</taxon>
        <taxon>Nitrosospira</taxon>
    </lineage>
</organism>
<evidence type="ECO:0000256" key="7">
    <source>
        <dbReference type="ARBA" id="ARBA00048478"/>
    </source>
</evidence>
<accession>A0A1H8FAN3</accession>
<dbReference type="HAMAP" id="MF_00238">
    <property type="entry name" value="Cytidyl_kinase_type1"/>
    <property type="match status" value="1"/>
</dbReference>
<dbReference type="EMBL" id="FOCT01000003">
    <property type="protein sequence ID" value="SEN28931.1"/>
    <property type="molecule type" value="Genomic_DNA"/>
</dbReference>
<evidence type="ECO:0000256" key="3">
    <source>
        <dbReference type="ARBA" id="ARBA00022741"/>
    </source>
</evidence>
<dbReference type="GO" id="GO:0015949">
    <property type="term" value="P:nucleobase-containing small molecule interconversion"/>
    <property type="evidence" value="ECO:0007669"/>
    <property type="project" value="TreeGrafter"/>
</dbReference>
<keyword evidence="3 8" id="KW-0547">Nucleotide-binding</keyword>
<keyword evidence="2 8" id="KW-0808">Transferase</keyword>